<reference evidence="2 4" key="1">
    <citation type="journal article" date="2015" name="Biotechnol. Bioeng.">
        <title>Genome sequence and phenotypic characterization of Caulobacter segnis.</title>
        <authorList>
            <person name="Patel S."/>
            <person name="Fletcher B."/>
            <person name="Scott D.C."/>
            <person name="Ely B."/>
        </authorList>
    </citation>
    <scope>NUCLEOTIDE SEQUENCE [LARGE SCALE GENOMIC DNA]</scope>
    <source>
        <strain evidence="2 4">PS02</strain>
    </source>
</reference>
<proteinExistence type="predicted"/>
<evidence type="ECO:0000313" key="2">
    <source>
        <dbReference type="EMBL" id="OAA91326.1"/>
    </source>
</evidence>
<organism evidence="2 4">
    <name type="scientific">Clostridium coskatii</name>
    <dbReference type="NCBI Taxonomy" id="1705578"/>
    <lineage>
        <taxon>Bacteria</taxon>
        <taxon>Bacillati</taxon>
        <taxon>Bacillota</taxon>
        <taxon>Clostridia</taxon>
        <taxon>Eubacteriales</taxon>
        <taxon>Clostridiaceae</taxon>
        <taxon>Clostridium</taxon>
    </lineage>
</organism>
<keyword evidence="1" id="KW-0812">Transmembrane</keyword>
<accession>A0A162LBD1</accession>
<keyword evidence="1" id="KW-1133">Transmembrane helix</keyword>
<gene>
    <name evidence="3" type="ORF">CLCOS_20940</name>
    <name evidence="2" type="ORF">WX73_01736</name>
</gene>
<protein>
    <submittedName>
        <fullName evidence="2">Uncharacterized protein</fullName>
    </submittedName>
</protein>
<dbReference type="Proteomes" id="UP000093694">
    <property type="component" value="Unassembled WGS sequence"/>
</dbReference>
<keyword evidence="1" id="KW-0472">Membrane</keyword>
<evidence type="ECO:0000313" key="4">
    <source>
        <dbReference type="Proteomes" id="UP000077384"/>
    </source>
</evidence>
<evidence type="ECO:0000313" key="3">
    <source>
        <dbReference type="EMBL" id="OBR93958.1"/>
    </source>
</evidence>
<feature type="transmembrane region" description="Helical" evidence="1">
    <location>
        <begin position="52"/>
        <end position="75"/>
    </location>
</feature>
<dbReference type="PATRIC" id="fig|1705578.3.peg.1987"/>
<dbReference type="RefSeq" id="WP_063601814.1">
    <property type="nucleotide sequence ID" value="NZ_LITQ01000026.1"/>
</dbReference>
<reference evidence="3 5" key="2">
    <citation type="journal article" date="2016" name="Front. Microbiol.">
        <title>Industrial Acetogenic Biocatalysts: A Comparative Metabolic and Genomic Analysis.</title>
        <authorList>
            <person name="Bengelsdorf F."/>
            <person name="Poehlein A."/>
            <person name="Sonja S."/>
            <person name="Erz C."/>
            <person name="Hummel T."/>
            <person name="Hoffmeister S."/>
            <person name="Daniel R."/>
            <person name="Durre P."/>
        </authorList>
    </citation>
    <scope>NUCLEOTIDE SEQUENCE [LARGE SCALE GENOMIC DNA]</scope>
    <source>
        <strain evidence="3 5">PTA-10522</strain>
    </source>
</reference>
<dbReference type="Proteomes" id="UP000077384">
    <property type="component" value="Unassembled WGS sequence"/>
</dbReference>
<feature type="transmembrane region" description="Helical" evidence="1">
    <location>
        <begin position="21"/>
        <end position="40"/>
    </location>
</feature>
<dbReference type="EMBL" id="LITQ01000026">
    <property type="protein sequence ID" value="OAA91326.1"/>
    <property type="molecule type" value="Genomic_DNA"/>
</dbReference>
<name>A0A162LBD1_9CLOT</name>
<sequence length="266" mass="30886">MNNKKKCKDNVGIMKFPFFKVLLIFFATEAVAILLIWIFMPLKGLYNHDWLTFWSGIVGGGTGGLATLIAIYLTIRQNDENNRSMFELQLELKRVDVIPYINVEAPFKEESNREDDEKYNISYNLPSGYLIFDKTVSHWLELKEEYKIQLSGFVPFIYENAIKIINVGMGTCTNVIIDLCNDRKEVIQGMVDMPFNLRVSGEVTLRLIFIDYPEGEYYLKFSTTDIYGVNHYSQFFYFMYKKSGEFAFKSIDAPKPIDDYSDRLIG</sequence>
<dbReference type="AlphaFoldDB" id="A0A162LBD1"/>
<keyword evidence="5" id="KW-1185">Reference proteome</keyword>
<evidence type="ECO:0000313" key="5">
    <source>
        <dbReference type="Proteomes" id="UP000093694"/>
    </source>
</evidence>
<dbReference type="EMBL" id="LROR01000049">
    <property type="protein sequence ID" value="OBR93958.1"/>
    <property type="molecule type" value="Genomic_DNA"/>
</dbReference>
<evidence type="ECO:0000256" key="1">
    <source>
        <dbReference type="SAM" id="Phobius"/>
    </source>
</evidence>
<comment type="caution">
    <text evidence="2">The sequence shown here is derived from an EMBL/GenBank/DDBJ whole genome shotgun (WGS) entry which is preliminary data.</text>
</comment>